<proteinExistence type="predicted"/>
<accession>A0AA87YUX3</accession>
<reference evidence="6" key="1">
    <citation type="submission" date="2023-07" db="EMBL/GenBank/DDBJ databases">
        <title>draft genome sequence of fig (Ficus carica).</title>
        <authorList>
            <person name="Takahashi T."/>
            <person name="Nishimura K."/>
        </authorList>
    </citation>
    <scope>NUCLEOTIDE SEQUENCE</scope>
</reference>
<organism evidence="6 7">
    <name type="scientific">Ficus carica</name>
    <name type="common">Common fig</name>
    <dbReference type="NCBI Taxonomy" id="3494"/>
    <lineage>
        <taxon>Eukaryota</taxon>
        <taxon>Viridiplantae</taxon>
        <taxon>Streptophyta</taxon>
        <taxon>Embryophyta</taxon>
        <taxon>Tracheophyta</taxon>
        <taxon>Spermatophyta</taxon>
        <taxon>Magnoliopsida</taxon>
        <taxon>eudicotyledons</taxon>
        <taxon>Gunneridae</taxon>
        <taxon>Pentapetalae</taxon>
        <taxon>rosids</taxon>
        <taxon>fabids</taxon>
        <taxon>Rosales</taxon>
        <taxon>Moraceae</taxon>
        <taxon>Ficeae</taxon>
        <taxon>Ficus</taxon>
    </lineage>
</organism>
<dbReference type="SUPFAM" id="SSF51110">
    <property type="entry name" value="alpha-D-mannose-specific plant lectins"/>
    <property type="match status" value="1"/>
</dbReference>
<dbReference type="Gene3D" id="2.90.10.10">
    <property type="entry name" value="Bulb-type lectin domain"/>
    <property type="match status" value="1"/>
</dbReference>
<keyword evidence="1 4" id="KW-0732">Signal</keyword>
<dbReference type="PANTHER" id="PTHR32444">
    <property type="entry name" value="BULB-TYPE LECTIN DOMAIN-CONTAINING PROTEIN"/>
    <property type="match status" value="1"/>
</dbReference>
<comment type="caution">
    <text evidence="6">The sequence shown here is derived from an EMBL/GenBank/DDBJ whole genome shotgun (WGS) entry which is preliminary data.</text>
</comment>
<dbReference type="Proteomes" id="UP001187192">
    <property type="component" value="Unassembled WGS sequence"/>
</dbReference>
<dbReference type="FunFam" id="2.90.10.10:FF:000001">
    <property type="entry name" value="G-type lectin S-receptor-like serine/threonine-protein kinase"/>
    <property type="match status" value="1"/>
</dbReference>
<dbReference type="AlphaFoldDB" id="A0AA87YUX3"/>
<name>A0AA87YUX3_FICCA</name>
<keyword evidence="2" id="KW-1015">Disulfide bond</keyword>
<evidence type="ECO:0000256" key="1">
    <source>
        <dbReference type="ARBA" id="ARBA00022729"/>
    </source>
</evidence>
<dbReference type="Pfam" id="PF01453">
    <property type="entry name" value="B_lectin"/>
    <property type="match status" value="1"/>
</dbReference>
<feature type="chain" id="PRO_5041742585" description="Bulb-type lectin domain-containing protein" evidence="4">
    <location>
        <begin position="24"/>
        <end position="191"/>
    </location>
</feature>
<evidence type="ECO:0000256" key="2">
    <source>
        <dbReference type="ARBA" id="ARBA00023157"/>
    </source>
</evidence>
<sequence>MEKFIFMLALVVVFLSLFQTVFSANDSIRSFQSHGDGATLISKGGSFELGFFTPGNSNRRYVGIWYKNIAVQTVVWVANRCNPINGSSGLLTINSTGNLVLLDHNKSVVWSTSSSKQAKKPIVQLLDSGNLVPRDEDDGNSEANFLWQSFDYPSDTLLPDMKIGWDFRTGVKRRLSAWKNWDDPCPFHLRN</sequence>
<dbReference type="SMART" id="SM00108">
    <property type="entry name" value="B_lectin"/>
    <property type="match status" value="1"/>
</dbReference>
<dbReference type="PANTHER" id="PTHR32444:SF234">
    <property type="entry name" value="RECEPTOR-LIKE SERINE_THREONINE-PROTEIN KINASE"/>
    <property type="match status" value="1"/>
</dbReference>
<keyword evidence="7" id="KW-1185">Reference proteome</keyword>
<dbReference type="InterPro" id="IPR001480">
    <property type="entry name" value="Bulb-type_lectin_dom"/>
</dbReference>
<dbReference type="InterPro" id="IPR036426">
    <property type="entry name" value="Bulb-type_lectin_dom_sf"/>
</dbReference>
<dbReference type="EMBL" id="BTGU01002921">
    <property type="protein sequence ID" value="GMN23587.1"/>
    <property type="molecule type" value="Genomic_DNA"/>
</dbReference>
<evidence type="ECO:0000313" key="7">
    <source>
        <dbReference type="Proteomes" id="UP001187192"/>
    </source>
</evidence>
<keyword evidence="3" id="KW-0325">Glycoprotein</keyword>
<protein>
    <recommendedName>
        <fullName evidence="5">Bulb-type lectin domain-containing protein</fullName>
    </recommendedName>
</protein>
<feature type="signal peptide" evidence="4">
    <location>
        <begin position="1"/>
        <end position="23"/>
    </location>
</feature>
<evidence type="ECO:0000313" key="6">
    <source>
        <dbReference type="EMBL" id="GMN23587.1"/>
    </source>
</evidence>
<gene>
    <name evidence="6" type="ORF">TIFTF001_043700</name>
</gene>
<evidence type="ECO:0000259" key="5">
    <source>
        <dbReference type="PROSITE" id="PS50927"/>
    </source>
</evidence>
<dbReference type="PROSITE" id="PS50927">
    <property type="entry name" value="BULB_LECTIN"/>
    <property type="match status" value="1"/>
</dbReference>
<dbReference type="CDD" id="cd00028">
    <property type="entry name" value="B_lectin"/>
    <property type="match status" value="1"/>
</dbReference>
<evidence type="ECO:0000256" key="3">
    <source>
        <dbReference type="ARBA" id="ARBA00023180"/>
    </source>
</evidence>
<evidence type="ECO:0000256" key="4">
    <source>
        <dbReference type="SAM" id="SignalP"/>
    </source>
</evidence>
<feature type="domain" description="Bulb-type lectin" evidence="5">
    <location>
        <begin position="25"/>
        <end position="146"/>
    </location>
</feature>